<dbReference type="Gene3D" id="3.30.420.10">
    <property type="entry name" value="Ribonuclease H-like superfamily/Ribonuclease H"/>
    <property type="match status" value="1"/>
</dbReference>
<comment type="caution">
    <text evidence="2">The sequence shown here is derived from an EMBL/GenBank/DDBJ whole genome shotgun (WGS) entry which is preliminary data.</text>
</comment>
<organism evidence="2 3">
    <name type="scientific">Hymenobacter ruricola</name>
    <dbReference type="NCBI Taxonomy" id="2791023"/>
    <lineage>
        <taxon>Bacteria</taxon>
        <taxon>Pseudomonadati</taxon>
        <taxon>Bacteroidota</taxon>
        <taxon>Cytophagia</taxon>
        <taxon>Cytophagales</taxon>
        <taxon>Hymenobacteraceae</taxon>
        <taxon>Hymenobacter</taxon>
    </lineage>
</organism>
<dbReference type="CDD" id="cd06127">
    <property type="entry name" value="DEDDh"/>
    <property type="match status" value="1"/>
</dbReference>
<evidence type="ECO:0000259" key="1">
    <source>
        <dbReference type="SMART" id="SM00479"/>
    </source>
</evidence>
<proteinExistence type="predicted"/>
<feature type="domain" description="Exonuclease" evidence="1">
    <location>
        <begin position="5"/>
        <end position="187"/>
    </location>
</feature>
<dbReference type="EMBL" id="JADQDM010000030">
    <property type="protein sequence ID" value="MBF9224371.1"/>
    <property type="molecule type" value="Genomic_DNA"/>
</dbReference>
<dbReference type="SUPFAM" id="SSF53098">
    <property type="entry name" value="Ribonuclease H-like"/>
    <property type="match status" value="1"/>
</dbReference>
<dbReference type="Proteomes" id="UP000618931">
    <property type="component" value="Unassembled WGS sequence"/>
</dbReference>
<protein>
    <submittedName>
        <fullName evidence="2">3'-5' exonuclease</fullName>
    </submittedName>
</protein>
<dbReference type="PANTHER" id="PTHR30231:SF41">
    <property type="entry name" value="DNA POLYMERASE III SUBUNIT EPSILON"/>
    <property type="match status" value="1"/>
</dbReference>
<sequence>MKAEKILFIDTETGGLEPSKNSLLSLALVLWQGFAIVDAKEILINDGIMSVTPKALEINGINVEQHKAHALSPQDAIHELDLFLNKHFLPGELITLGGHNITFDVNFTKYFLIHNGYKYSKRFSHRTVDTSSVLYYLYLSGKIEQKAISSQEAFDLFGISVQGRHTALGDAFATAELFTALLDKISQCAE</sequence>
<evidence type="ECO:0000313" key="3">
    <source>
        <dbReference type="Proteomes" id="UP000618931"/>
    </source>
</evidence>
<reference evidence="2 3" key="1">
    <citation type="submission" date="2020-11" db="EMBL/GenBank/DDBJ databases">
        <authorList>
            <person name="Kim M.K."/>
        </authorList>
    </citation>
    <scope>NUCLEOTIDE SEQUENCE [LARGE SCALE GENOMIC DNA]</scope>
    <source>
        <strain evidence="2 3">BT662</strain>
    </source>
</reference>
<name>A0ABS0IBL0_9BACT</name>
<dbReference type="GO" id="GO:0004527">
    <property type="term" value="F:exonuclease activity"/>
    <property type="evidence" value="ECO:0007669"/>
    <property type="project" value="UniProtKB-KW"/>
</dbReference>
<evidence type="ECO:0000313" key="2">
    <source>
        <dbReference type="EMBL" id="MBF9224371.1"/>
    </source>
</evidence>
<keyword evidence="3" id="KW-1185">Reference proteome</keyword>
<keyword evidence="2" id="KW-0269">Exonuclease</keyword>
<keyword evidence="2" id="KW-0378">Hydrolase</keyword>
<dbReference type="SMART" id="SM00479">
    <property type="entry name" value="EXOIII"/>
    <property type="match status" value="1"/>
</dbReference>
<dbReference type="PANTHER" id="PTHR30231">
    <property type="entry name" value="DNA POLYMERASE III SUBUNIT EPSILON"/>
    <property type="match status" value="1"/>
</dbReference>
<dbReference type="InterPro" id="IPR036397">
    <property type="entry name" value="RNaseH_sf"/>
</dbReference>
<keyword evidence="2" id="KW-0540">Nuclease</keyword>
<dbReference type="InterPro" id="IPR012337">
    <property type="entry name" value="RNaseH-like_sf"/>
</dbReference>
<dbReference type="Pfam" id="PF00929">
    <property type="entry name" value="RNase_T"/>
    <property type="match status" value="1"/>
</dbReference>
<dbReference type="RefSeq" id="WP_196295790.1">
    <property type="nucleotide sequence ID" value="NZ_JADQDM010000030.1"/>
</dbReference>
<gene>
    <name evidence="2" type="ORF">I2H31_24935</name>
</gene>
<accession>A0ABS0IBL0</accession>
<dbReference type="InterPro" id="IPR013520">
    <property type="entry name" value="Ribonucl_H"/>
</dbReference>